<dbReference type="SUPFAM" id="SSF102114">
    <property type="entry name" value="Radical SAM enzymes"/>
    <property type="match status" value="1"/>
</dbReference>
<evidence type="ECO:0000259" key="5">
    <source>
        <dbReference type="PROSITE" id="PS51918"/>
    </source>
</evidence>
<evidence type="ECO:0000313" key="7">
    <source>
        <dbReference type="Proteomes" id="UP000010469"/>
    </source>
</evidence>
<dbReference type="Pfam" id="PF04055">
    <property type="entry name" value="Radical_SAM"/>
    <property type="match status" value="1"/>
</dbReference>
<keyword evidence="7" id="KW-1185">Reference proteome</keyword>
<evidence type="ECO:0000313" key="6">
    <source>
        <dbReference type="EMBL" id="AFZ70518.1"/>
    </source>
</evidence>
<dbReference type="eggNOG" id="arCOG07424">
    <property type="taxonomic scope" value="Archaea"/>
</dbReference>
<dbReference type="OrthoDB" id="46192at2157"/>
<dbReference type="EMBL" id="CP003378">
    <property type="protein sequence ID" value="AFZ70518.1"/>
    <property type="molecule type" value="Genomic_DNA"/>
</dbReference>
<dbReference type="PROSITE" id="PS51918">
    <property type="entry name" value="RADICAL_SAM"/>
    <property type="match status" value="1"/>
</dbReference>
<dbReference type="InterPro" id="IPR013785">
    <property type="entry name" value="Aldolase_TIM"/>
</dbReference>
<evidence type="ECO:0000256" key="4">
    <source>
        <dbReference type="ARBA" id="ARBA00023014"/>
    </source>
</evidence>
<dbReference type="InterPro" id="IPR007197">
    <property type="entry name" value="rSAM"/>
</dbReference>
<keyword evidence="3" id="KW-0408">Iron</keyword>
<dbReference type="HOGENOM" id="CLU_027579_3_1_2"/>
<keyword evidence="1" id="KW-0949">S-adenosyl-L-methionine</keyword>
<sequence>MIIENVIKYIFHNYNWHLENYSAKEPEECIDCKALYIHVPFCSSLCPFCIFHSVLYNKNLVKDYFDSMKKEIDKYIDKNYNFESIYIGGGTPTLTTSEVCDLIDYVKNYYKIKEISIEGSIQDISDEKVNTLKECGTTRLSLGVEAIQPSIQKSIGRANIDEEEILSKIDMASKIKTLNVDILFNLPNQTINDLGYEIEKIKDSKANQLTFYPIMPSIRNNNLNKEIDESKEKQFYFYIMKNFVNSYFYQSNAWTYSKGSDFITDEYIVDYPYFAGIGTGAMSYINGKYLVNSFNINKYEKLISKNSMPTILSKDLSLKEQVYLEFIYKFYSFNIDNDTFEKLFGANIENYMKEELYLLYLINAIKKDSNKIVITDYGKYIANLLMKYFYINVSKIRKYCIENNL</sequence>
<dbReference type="InterPro" id="IPR034505">
    <property type="entry name" value="Coproporphyrinogen-III_oxidase"/>
</dbReference>
<evidence type="ECO:0000256" key="3">
    <source>
        <dbReference type="ARBA" id="ARBA00023004"/>
    </source>
</evidence>
<dbReference type="RefSeq" id="WP_015232415.1">
    <property type="nucleotide sequence ID" value="NC_019791.1"/>
</dbReference>
<keyword evidence="2" id="KW-0479">Metal-binding</keyword>
<feature type="domain" description="Radical SAM core" evidence="5">
    <location>
        <begin position="27"/>
        <end position="250"/>
    </location>
</feature>
<dbReference type="InterPro" id="IPR006638">
    <property type="entry name" value="Elp3/MiaA/NifB-like_rSAM"/>
</dbReference>
<dbReference type="PANTHER" id="PTHR13932">
    <property type="entry name" value="COPROPORPHYRINIGEN III OXIDASE"/>
    <property type="match status" value="1"/>
</dbReference>
<gene>
    <name evidence="6" type="ordered locus">Calag_0776</name>
</gene>
<keyword evidence="4" id="KW-0411">Iron-sulfur</keyword>
<dbReference type="Gene3D" id="3.20.20.70">
    <property type="entry name" value="Aldolase class I"/>
    <property type="match status" value="1"/>
</dbReference>
<dbReference type="PANTHER" id="PTHR13932:SF5">
    <property type="entry name" value="RADICAL S-ADENOSYL METHIONINE DOMAIN-CONTAINING PROTEIN 1, MITOCHONDRIAL"/>
    <property type="match status" value="1"/>
</dbReference>
<dbReference type="STRING" id="1056495.Calag_0776"/>
<accession>L0A9E4</accession>
<dbReference type="CDD" id="cd01335">
    <property type="entry name" value="Radical_SAM"/>
    <property type="match status" value="1"/>
</dbReference>
<dbReference type="GO" id="GO:0046872">
    <property type="term" value="F:metal ion binding"/>
    <property type="evidence" value="ECO:0007669"/>
    <property type="project" value="UniProtKB-KW"/>
</dbReference>
<dbReference type="SFLD" id="SFLDS00029">
    <property type="entry name" value="Radical_SAM"/>
    <property type="match status" value="1"/>
</dbReference>
<evidence type="ECO:0000256" key="1">
    <source>
        <dbReference type="ARBA" id="ARBA00022691"/>
    </source>
</evidence>
<dbReference type="GO" id="GO:0003824">
    <property type="term" value="F:catalytic activity"/>
    <property type="evidence" value="ECO:0007669"/>
    <property type="project" value="InterPro"/>
</dbReference>
<organism evidence="6 7">
    <name type="scientific">Caldisphaera lagunensis (strain DSM 15908 / JCM 11604 / ANMR 0165 / IC-154)</name>
    <dbReference type="NCBI Taxonomy" id="1056495"/>
    <lineage>
        <taxon>Archaea</taxon>
        <taxon>Thermoproteota</taxon>
        <taxon>Thermoprotei</taxon>
        <taxon>Acidilobales</taxon>
        <taxon>Caldisphaeraceae</taxon>
        <taxon>Caldisphaera</taxon>
    </lineage>
</organism>
<protein>
    <submittedName>
        <fullName evidence="6">Fe-S oxidoreductase, coproporphyrinogen III oxidase</fullName>
    </submittedName>
</protein>
<proteinExistence type="predicted"/>
<dbReference type="KEGG" id="clg:Calag_0776"/>
<evidence type="ECO:0000256" key="2">
    <source>
        <dbReference type="ARBA" id="ARBA00022723"/>
    </source>
</evidence>
<dbReference type="SMART" id="SM00729">
    <property type="entry name" value="Elp3"/>
    <property type="match status" value="1"/>
</dbReference>
<dbReference type="AlphaFoldDB" id="L0A9E4"/>
<dbReference type="SFLD" id="SFLDG01065">
    <property type="entry name" value="anaerobic_coproporphyrinogen-I"/>
    <property type="match status" value="1"/>
</dbReference>
<dbReference type="GO" id="GO:0005737">
    <property type="term" value="C:cytoplasm"/>
    <property type="evidence" value="ECO:0007669"/>
    <property type="project" value="TreeGrafter"/>
</dbReference>
<dbReference type="GeneID" id="14212036"/>
<dbReference type="InterPro" id="IPR058240">
    <property type="entry name" value="rSAM_sf"/>
</dbReference>
<dbReference type="InParanoid" id="L0A9E4"/>
<dbReference type="GO" id="GO:0051539">
    <property type="term" value="F:4 iron, 4 sulfur cluster binding"/>
    <property type="evidence" value="ECO:0007669"/>
    <property type="project" value="TreeGrafter"/>
</dbReference>
<dbReference type="Proteomes" id="UP000010469">
    <property type="component" value="Chromosome"/>
</dbReference>
<name>L0A9E4_CALLD</name>
<reference evidence="7" key="1">
    <citation type="submission" date="2012-03" db="EMBL/GenBank/DDBJ databases">
        <title>Complete genome of Caldisphaera lagunensis DSM 15908.</title>
        <authorList>
            <person name="Lucas S."/>
            <person name="Copeland A."/>
            <person name="Lapidus A."/>
            <person name="Glavina del Rio T."/>
            <person name="Dalin E."/>
            <person name="Tice H."/>
            <person name="Bruce D."/>
            <person name="Goodwin L."/>
            <person name="Pitluck S."/>
            <person name="Peters L."/>
            <person name="Mikhailova N."/>
            <person name="Teshima H."/>
            <person name="Kyrpides N."/>
            <person name="Mavromatis K."/>
            <person name="Ivanova N."/>
            <person name="Brettin T."/>
            <person name="Detter J.C."/>
            <person name="Han C."/>
            <person name="Larimer F."/>
            <person name="Land M."/>
            <person name="Hauser L."/>
            <person name="Markowitz V."/>
            <person name="Cheng J.-F."/>
            <person name="Hugenholtz P."/>
            <person name="Woyke T."/>
            <person name="Wu D."/>
            <person name="Spring S."/>
            <person name="Schroeder M."/>
            <person name="Brambilla E."/>
            <person name="Klenk H.-P."/>
            <person name="Eisen J.A."/>
        </authorList>
    </citation>
    <scope>NUCLEOTIDE SEQUENCE [LARGE SCALE GENOMIC DNA]</scope>
    <source>
        <strain evidence="7">DSM 15908 / JCM 11604 / IC-154</strain>
    </source>
</reference>
<dbReference type="GO" id="GO:0006779">
    <property type="term" value="P:porphyrin-containing compound biosynthetic process"/>
    <property type="evidence" value="ECO:0007669"/>
    <property type="project" value="TreeGrafter"/>
</dbReference>